<feature type="compositionally biased region" description="Basic and acidic residues" evidence="7">
    <location>
        <begin position="1309"/>
        <end position="1339"/>
    </location>
</feature>
<dbReference type="GO" id="GO:0015031">
    <property type="term" value="P:protein transport"/>
    <property type="evidence" value="ECO:0007669"/>
    <property type="project" value="UniProtKB-KW"/>
</dbReference>
<dbReference type="eggNOG" id="KOG2115">
    <property type="taxonomic scope" value="Eukaryota"/>
</dbReference>
<keyword evidence="10" id="KW-1185">Reference proteome</keyword>
<evidence type="ECO:0000256" key="2">
    <source>
        <dbReference type="ARBA" id="ARBA00009150"/>
    </source>
</evidence>
<dbReference type="Gene3D" id="6.10.250.860">
    <property type="match status" value="1"/>
</dbReference>
<feature type="region of interest" description="Disordered" evidence="7">
    <location>
        <begin position="448"/>
        <end position="513"/>
    </location>
</feature>
<feature type="compositionally biased region" description="Basic and acidic residues" evidence="7">
    <location>
        <begin position="646"/>
        <end position="656"/>
    </location>
</feature>
<dbReference type="InterPro" id="IPR012501">
    <property type="entry name" value="Vps54_C"/>
</dbReference>
<evidence type="ECO:0000256" key="6">
    <source>
        <dbReference type="ARBA" id="ARBA00023054"/>
    </source>
</evidence>
<feature type="compositionally biased region" description="Basic and acidic residues" evidence="7">
    <location>
        <begin position="448"/>
        <end position="461"/>
    </location>
</feature>
<feature type="region of interest" description="Disordered" evidence="7">
    <location>
        <begin position="347"/>
        <end position="392"/>
    </location>
</feature>
<gene>
    <name evidence="9" type="ORF">THAOC_34941</name>
</gene>
<feature type="compositionally biased region" description="Low complexity" evidence="7">
    <location>
        <begin position="100"/>
        <end position="116"/>
    </location>
</feature>
<dbReference type="GO" id="GO:0005829">
    <property type="term" value="C:cytosol"/>
    <property type="evidence" value="ECO:0007669"/>
    <property type="project" value="GOC"/>
</dbReference>
<dbReference type="OMA" id="SERWVQC"/>
<dbReference type="Proteomes" id="UP000266841">
    <property type="component" value="Unassembled WGS sequence"/>
</dbReference>
<accession>K0R1P3</accession>
<dbReference type="PANTHER" id="PTHR12965:SF0">
    <property type="entry name" value="VACUOLAR PROTEIN SORTING-ASSOCIATED PROTEIN 54"/>
    <property type="match status" value="1"/>
</dbReference>
<protein>
    <recommendedName>
        <fullName evidence="8">Vacuolar protein sorting-associated protein 54 C-terminal domain-containing protein</fullName>
    </recommendedName>
</protein>
<dbReference type="Pfam" id="PF07928">
    <property type="entry name" value="Vps54"/>
    <property type="match status" value="1"/>
</dbReference>
<evidence type="ECO:0000256" key="7">
    <source>
        <dbReference type="SAM" id="MobiDB-lite"/>
    </source>
</evidence>
<name>K0R1P3_THAOC</name>
<organism evidence="9 10">
    <name type="scientific">Thalassiosira oceanica</name>
    <name type="common">Marine diatom</name>
    <dbReference type="NCBI Taxonomy" id="159749"/>
    <lineage>
        <taxon>Eukaryota</taxon>
        <taxon>Sar</taxon>
        <taxon>Stramenopiles</taxon>
        <taxon>Ochrophyta</taxon>
        <taxon>Bacillariophyta</taxon>
        <taxon>Coscinodiscophyceae</taxon>
        <taxon>Thalassiosirophycidae</taxon>
        <taxon>Thalassiosirales</taxon>
        <taxon>Thalassiosiraceae</taxon>
        <taxon>Thalassiosira</taxon>
    </lineage>
</organism>
<dbReference type="GO" id="GO:0019905">
    <property type="term" value="F:syntaxin binding"/>
    <property type="evidence" value="ECO:0007669"/>
    <property type="project" value="TreeGrafter"/>
</dbReference>
<evidence type="ECO:0000259" key="8">
    <source>
        <dbReference type="Pfam" id="PF07928"/>
    </source>
</evidence>
<dbReference type="GO" id="GO:0000938">
    <property type="term" value="C:GARP complex"/>
    <property type="evidence" value="ECO:0007669"/>
    <property type="project" value="InterPro"/>
</dbReference>
<feature type="compositionally biased region" description="Acidic residues" evidence="7">
    <location>
        <begin position="1366"/>
        <end position="1380"/>
    </location>
</feature>
<feature type="domain" description="Vacuolar protein sorting-associated protein 54 C-terminal" evidence="8">
    <location>
        <begin position="1011"/>
        <end position="1139"/>
    </location>
</feature>
<feature type="region of interest" description="Disordered" evidence="7">
    <location>
        <begin position="639"/>
        <end position="662"/>
    </location>
</feature>
<evidence type="ECO:0000313" key="9">
    <source>
        <dbReference type="EMBL" id="EJK46393.1"/>
    </source>
</evidence>
<dbReference type="InterPro" id="IPR039745">
    <property type="entry name" value="Vps54"/>
</dbReference>
<keyword evidence="3" id="KW-0813">Transport</keyword>
<dbReference type="GO" id="GO:0042147">
    <property type="term" value="P:retrograde transport, endosome to Golgi"/>
    <property type="evidence" value="ECO:0007669"/>
    <property type="project" value="InterPro"/>
</dbReference>
<feature type="compositionally biased region" description="Polar residues" evidence="7">
    <location>
        <begin position="22"/>
        <end position="31"/>
    </location>
</feature>
<feature type="compositionally biased region" description="Polar residues" evidence="7">
    <location>
        <begin position="1341"/>
        <end position="1351"/>
    </location>
</feature>
<reference evidence="9 10" key="1">
    <citation type="journal article" date="2012" name="Genome Biol.">
        <title>Genome and low-iron response of an oceanic diatom adapted to chronic iron limitation.</title>
        <authorList>
            <person name="Lommer M."/>
            <person name="Specht M."/>
            <person name="Roy A.S."/>
            <person name="Kraemer L."/>
            <person name="Andreson R."/>
            <person name="Gutowska M.A."/>
            <person name="Wolf J."/>
            <person name="Bergner S.V."/>
            <person name="Schilhabel M.B."/>
            <person name="Klostermeier U.C."/>
            <person name="Beiko R.G."/>
            <person name="Rosenstiel P."/>
            <person name="Hippler M."/>
            <person name="Laroche J."/>
        </authorList>
    </citation>
    <scope>NUCLEOTIDE SEQUENCE [LARGE SCALE GENOMIC DNA]</scope>
    <source>
        <strain evidence="9 10">CCMP1005</strain>
    </source>
</reference>
<feature type="region of interest" description="Disordered" evidence="7">
    <location>
        <begin position="21"/>
        <end position="120"/>
    </location>
</feature>
<feature type="compositionally biased region" description="Polar residues" evidence="7">
    <location>
        <begin position="486"/>
        <end position="513"/>
    </location>
</feature>
<comment type="caution">
    <text evidence="9">The sequence shown here is derived from an EMBL/GenBank/DDBJ whole genome shotgun (WGS) entry which is preliminary data.</text>
</comment>
<feature type="compositionally biased region" description="Basic and acidic residues" evidence="7">
    <location>
        <begin position="473"/>
        <end position="485"/>
    </location>
</feature>
<feature type="compositionally biased region" description="Basic and acidic residues" evidence="7">
    <location>
        <begin position="353"/>
        <end position="368"/>
    </location>
</feature>
<feature type="compositionally biased region" description="Basic and acidic residues" evidence="7">
    <location>
        <begin position="54"/>
        <end position="63"/>
    </location>
</feature>
<dbReference type="GO" id="GO:0006896">
    <property type="term" value="P:Golgi to vacuole transport"/>
    <property type="evidence" value="ECO:0007669"/>
    <property type="project" value="TreeGrafter"/>
</dbReference>
<feature type="region of interest" description="Disordered" evidence="7">
    <location>
        <begin position="154"/>
        <end position="192"/>
    </location>
</feature>
<dbReference type="OrthoDB" id="10259024at2759"/>
<keyword evidence="5" id="KW-0333">Golgi apparatus</keyword>
<dbReference type="EMBL" id="AGNL01047783">
    <property type="protein sequence ID" value="EJK46393.1"/>
    <property type="molecule type" value="Genomic_DNA"/>
</dbReference>
<keyword evidence="4" id="KW-0653">Protein transport</keyword>
<feature type="compositionally biased region" description="Basic and acidic residues" evidence="7">
    <location>
        <begin position="83"/>
        <end position="99"/>
    </location>
</feature>
<evidence type="ECO:0000313" key="10">
    <source>
        <dbReference type="Proteomes" id="UP000266841"/>
    </source>
</evidence>
<feature type="region of interest" description="Disordered" evidence="7">
    <location>
        <begin position="1280"/>
        <end position="1391"/>
    </location>
</feature>
<evidence type="ECO:0000256" key="3">
    <source>
        <dbReference type="ARBA" id="ARBA00022448"/>
    </source>
</evidence>
<proteinExistence type="inferred from homology"/>
<evidence type="ECO:0000256" key="1">
    <source>
        <dbReference type="ARBA" id="ARBA00004601"/>
    </source>
</evidence>
<feature type="compositionally biased region" description="Basic and acidic residues" evidence="7">
    <location>
        <begin position="33"/>
        <end position="45"/>
    </location>
</feature>
<keyword evidence="6" id="KW-0175">Coiled coil</keyword>
<feature type="compositionally biased region" description="Polar residues" evidence="7">
    <location>
        <begin position="1281"/>
        <end position="1290"/>
    </location>
</feature>
<evidence type="ECO:0000256" key="4">
    <source>
        <dbReference type="ARBA" id="ARBA00022927"/>
    </source>
</evidence>
<comment type="similarity">
    <text evidence="2">Belongs to the VPS54 family.</text>
</comment>
<dbReference type="PANTHER" id="PTHR12965">
    <property type="entry name" value="VACUOLAR PROTEIN SORTING 54"/>
    <property type="match status" value="1"/>
</dbReference>
<comment type="subcellular location">
    <subcellularLocation>
        <location evidence="1">Golgi apparatus</location>
        <location evidence="1">trans-Golgi network</location>
    </subcellularLocation>
</comment>
<sequence>METPLTEERNTALLEAAAVLGTIQSSTSVSSRRPKDGGNQSHEKAPMQPSKPSTETKPDDKVAETPPKLTPKSRSDAVLAAKKRAEERRRAAANKDKKPTPSSSSTTNVTTTSNVPQAPVAPENQMDWFNLLAVVTNPSSGSADYASATASATSNSAHNLSSHARRSSRHGLSSHGTPISLDHVGSDGTRSGAISATSDSTYAASLLNAAGLNEWAGYANSTSNQANATLNSMAAGLDEFTGWMDHYSRKYLGTVSGIDSGSIMGEDEGDSGGIVGSMGVNSTLLNPQSLLEEYEPEFGPDDLPESQLEELPSDLANLDLGSVDGFMKSCGRLGMRFEDRGGGFQAMRNRRKKEAEERSRVGQLKSDENGVDVEDSDSERQDSLNIQSNEADREAMANVEATVPEIFFSPYFDLTDPNTFESLLVISDEEVRAIRTKEAELHALAEKKVKEAEEMADKDAADESSIPRPPPRKKADEEEAVRKASESTMPTNSGPSLSKDSRTTNTPSNNNVITLRKPETFTTHLDAIELVLLDQVRNKSERFFRETNRFSELQQLVTTSVDEVRELRTELQSIKERCVTNVDIVPCMDDTRDEMFAISQVLEHVEDVVNCKSSVASLMSSGDYLGAVEAIRLARDLLSSSPDNDASEHDASDRPTSHAPQHLSLGKLKSLSKVNEQLNEYEKLVTTNLTNELVETFLSWGTDSNVDHRSVPRVSLTTDKRSQIRNVVHSLRVCEQLSQAGAAYQKKLCDLISVTIKAIVTECVADATRNKASDMNGDANTGTKGAAGVASMTLEQFFDCINMLFEQVLSLLWGAFAVNKFCIDEGFILDDAQASRASHTPSATAAALAAAADLSEKSVSELLRLRKEAHSLVSFDGMRHLWDTSLTFTYQLEKFSGRKAYGLRSTLLAQAKSFVERKHESNMSALVAALDSERWVQCNVSLRLVLLNPSELHDLIFAQVSAERQAALTRLCSGRAAFSSRKQPGLDAAMTPAPVSTGREKMTDAEVEGVKYKVVWSCLLLLEMVMDDVACAAHFQTLAANVVGKVAELLRLFNTRSTHLVLGAGAIHSAARLKSINAKHLAIVTQCIALVLAILPHVRAALMAQLPAKQHALLCDLDKIKADYKEHSEKVLSKLVSIIGGLVEHSLAPRISGTDFDARAKQFSEPDDPTTPVECCKFIDNVMTNTKKMYQVLFVMLPSELLRDVFSRIFAYLDHKVPSLFKAAVHSTDGNFAMPTTDEGKLRMISEIEYMFRTLNSLKGVQPWTFMAMSVLERELEITRESSGNISDEMSATGEGKQAEPVETQEQSKPTDDASESPKSHAEEKKEDDSDGHGLDKISGESPQVEPTSSAGVPDTAAAEKVADDQIAEEATQETDDTVTDSDAPLSDENI</sequence>
<evidence type="ECO:0000256" key="5">
    <source>
        <dbReference type="ARBA" id="ARBA00023034"/>
    </source>
</evidence>